<dbReference type="GO" id="GO:0006796">
    <property type="term" value="P:phosphate-containing compound metabolic process"/>
    <property type="evidence" value="ECO:0007669"/>
    <property type="project" value="UniProtKB-ARBA"/>
</dbReference>
<comment type="caution">
    <text evidence="4">The sequence shown here is derived from an EMBL/GenBank/DDBJ whole genome shotgun (WGS) entry which is preliminary data.</text>
</comment>
<dbReference type="InterPro" id="IPR011611">
    <property type="entry name" value="PfkB_dom"/>
</dbReference>
<dbReference type="Proteomes" id="UP000294927">
    <property type="component" value="Unassembled WGS sequence"/>
</dbReference>
<dbReference type="InterPro" id="IPR029056">
    <property type="entry name" value="Ribokinase-like"/>
</dbReference>
<gene>
    <name evidence="4" type="ORF">CLV71_12390</name>
</gene>
<evidence type="ECO:0000256" key="2">
    <source>
        <dbReference type="ARBA" id="ARBA00022777"/>
    </source>
</evidence>
<dbReference type="GO" id="GO:0005829">
    <property type="term" value="C:cytosol"/>
    <property type="evidence" value="ECO:0007669"/>
    <property type="project" value="TreeGrafter"/>
</dbReference>
<proteinExistence type="predicted"/>
<keyword evidence="2 4" id="KW-0418">Kinase</keyword>
<sequence>MATDAEVIGVRGVFLKLRTHAGLSARRLRDTEVDTRVLADLPVVQRVIRESGVPVEQAIVDAVAGVVAELSPTDRLIADVVLALGLLGERLNDRPELAARLYRADLGIRRIALSEGWTALHELMGVSSSPPAPTVRGLRGSVEERTLGVLAERIVRAAGGVRPVSTDERANAVVVVGGAVMDLVSVVERLPEKGESVQATSFQMNPGGKGLNLAVAGARMGFDVRFAAAIGDDEPATRLLEYMRAEDLATDLIVRAPGESTPVAQVIVLPNGDAATIGWKNQLRVALSTRDMRNQTMSQALAHADAVLVTLEAPVDVVKWTLNTARSLPREPLVLLQASPPLERPQQIYRELGGVDYVVGSEWALRQLLPDRGAGRTMEEVARQLRTMGVTTVCVVENFQAMISSPQLQATINAPSVPLTDSPGAREAFSAALLHHLLRIGRRDLTDETLKWATAAMATNLSIDIITDAMPKPSDVGRTLESDQSVG</sequence>
<dbReference type="RefSeq" id="WP_133908328.1">
    <property type="nucleotide sequence ID" value="NZ_SOCP01000023.1"/>
</dbReference>
<dbReference type="PANTHER" id="PTHR10584:SF166">
    <property type="entry name" value="RIBOKINASE"/>
    <property type="match status" value="1"/>
</dbReference>
<dbReference type="Gene3D" id="3.40.1190.20">
    <property type="match status" value="1"/>
</dbReference>
<dbReference type="PRINTS" id="PR00990">
    <property type="entry name" value="RIBOKINASE"/>
</dbReference>
<feature type="domain" description="Carbohydrate kinase PfkB" evidence="3">
    <location>
        <begin position="172"/>
        <end position="459"/>
    </location>
</feature>
<evidence type="ECO:0000313" key="4">
    <source>
        <dbReference type="EMBL" id="TDV40380.1"/>
    </source>
</evidence>
<dbReference type="EMBL" id="SOCP01000023">
    <property type="protein sequence ID" value="TDV40380.1"/>
    <property type="molecule type" value="Genomic_DNA"/>
</dbReference>
<protein>
    <submittedName>
        <fullName evidence="4">Ribokinase</fullName>
    </submittedName>
</protein>
<evidence type="ECO:0000256" key="1">
    <source>
        <dbReference type="ARBA" id="ARBA00022679"/>
    </source>
</evidence>
<reference evidence="4 5" key="1">
    <citation type="submission" date="2019-03" db="EMBL/GenBank/DDBJ databases">
        <title>Genomic Encyclopedia of Archaeal and Bacterial Type Strains, Phase II (KMG-II): from individual species to whole genera.</title>
        <authorList>
            <person name="Goeker M."/>
        </authorList>
    </citation>
    <scope>NUCLEOTIDE SEQUENCE [LARGE SCALE GENOMIC DNA]</scope>
    <source>
        <strain evidence="4 5">DSM 45499</strain>
    </source>
</reference>
<dbReference type="PANTHER" id="PTHR10584">
    <property type="entry name" value="SUGAR KINASE"/>
    <property type="match status" value="1"/>
</dbReference>
<organism evidence="4 5">
    <name type="scientific">Actinophytocola oryzae</name>
    <dbReference type="NCBI Taxonomy" id="502181"/>
    <lineage>
        <taxon>Bacteria</taxon>
        <taxon>Bacillati</taxon>
        <taxon>Actinomycetota</taxon>
        <taxon>Actinomycetes</taxon>
        <taxon>Pseudonocardiales</taxon>
        <taxon>Pseudonocardiaceae</taxon>
    </lineage>
</organism>
<dbReference type="InterPro" id="IPR002139">
    <property type="entry name" value="Ribo/fructo_kinase"/>
</dbReference>
<dbReference type="SUPFAM" id="SSF53613">
    <property type="entry name" value="Ribokinase-like"/>
    <property type="match status" value="1"/>
</dbReference>
<dbReference type="Pfam" id="PF00294">
    <property type="entry name" value="PfkB"/>
    <property type="match status" value="1"/>
</dbReference>
<dbReference type="AlphaFoldDB" id="A0A4R7UVA0"/>
<keyword evidence="1" id="KW-0808">Transferase</keyword>
<evidence type="ECO:0000259" key="3">
    <source>
        <dbReference type="Pfam" id="PF00294"/>
    </source>
</evidence>
<dbReference type="OrthoDB" id="4554146at2"/>
<evidence type="ECO:0000313" key="5">
    <source>
        <dbReference type="Proteomes" id="UP000294927"/>
    </source>
</evidence>
<dbReference type="GO" id="GO:0016301">
    <property type="term" value="F:kinase activity"/>
    <property type="evidence" value="ECO:0007669"/>
    <property type="project" value="UniProtKB-KW"/>
</dbReference>
<accession>A0A4R7UVA0</accession>
<name>A0A4R7UVA0_9PSEU</name>
<keyword evidence="5" id="KW-1185">Reference proteome</keyword>